<dbReference type="SUPFAM" id="SSF47459">
    <property type="entry name" value="HLH, helix-loop-helix DNA-binding domain"/>
    <property type="match status" value="1"/>
</dbReference>
<dbReference type="Gene3D" id="3.30.450.20">
    <property type="entry name" value="PAS domain"/>
    <property type="match status" value="1"/>
</dbReference>
<feature type="domain" description="BHLH" evidence="2">
    <location>
        <begin position="226"/>
        <end position="279"/>
    </location>
</feature>
<protein>
    <recommendedName>
        <fullName evidence="2">BHLH domain-containing protein</fullName>
    </recommendedName>
</protein>
<dbReference type="CDD" id="cd00130">
    <property type="entry name" value="PAS"/>
    <property type="match status" value="1"/>
</dbReference>
<dbReference type="SUPFAM" id="SSF55785">
    <property type="entry name" value="PYP-like sensor domain (PAS domain)"/>
    <property type="match status" value="1"/>
</dbReference>
<dbReference type="NCBIfam" id="TIGR00229">
    <property type="entry name" value="sensory_box"/>
    <property type="match status" value="1"/>
</dbReference>
<reference evidence="3" key="1">
    <citation type="submission" date="2021-01" db="EMBL/GenBank/DDBJ databases">
        <authorList>
            <person name="Corre E."/>
            <person name="Pelletier E."/>
            <person name="Niang G."/>
            <person name="Scheremetjew M."/>
            <person name="Finn R."/>
            <person name="Kale V."/>
            <person name="Holt S."/>
            <person name="Cochrane G."/>
            <person name="Meng A."/>
            <person name="Brown T."/>
            <person name="Cohen L."/>
        </authorList>
    </citation>
    <scope>NUCLEOTIDE SEQUENCE</scope>
    <source>
        <strain evidence="3">CCMP 410</strain>
    </source>
</reference>
<dbReference type="InterPro" id="IPR000014">
    <property type="entry name" value="PAS"/>
</dbReference>
<evidence type="ECO:0000256" key="1">
    <source>
        <dbReference type="SAM" id="MobiDB-lite"/>
    </source>
</evidence>
<organism evidence="3">
    <name type="scientific">Grammatophora oceanica</name>
    <dbReference type="NCBI Taxonomy" id="210454"/>
    <lineage>
        <taxon>Eukaryota</taxon>
        <taxon>Sar</taxon>
        <taxon>Stramenopiles</taxon>
        <taxon>Ochrophyta</taxon>
        <taxon>Bacillariophyta</taxon>
        <taxon>Fragilariophyceae</taxon>
        <taxon>Fragilariophycidae</taxon>
        <taxon>Rhabdonematales</taxon>
        <taxon>Grammatophoraceae</taxon>
        <taxon>Grammatophora</taxon>
    </lineage>
</organism>
<dbReference type="Gene3D" id="4.10.280.10">
    <property type="entry name" value="Helix-loop-helix DNA-binding domain"/>
    <property type="match status" value="1"/>
</dbReference>
<dbReference type="Pfam" id="PF00010">
    <property type="entry name" value="HLH"/>
    <property type="match status" value="1"/>
</dbReference>
<dbReference type="SMART" id="SM00091">
    <property type="entry name" value="PAS"/>
    <property type="match status" value="1"/>
</dbReference>
<feature type="region of interest" description="Disordered" evidence="1">
    <location>
        <begin position="522"/>
        <end position="545"/>
    </location>
</feature>
<feature type="compositionally biased region" description="Low complexity" evidence="1">
    <location>
        <begin position="195"/>
        <end position="212"/>
    </location>
</feature>
<evidence type="ECO:0000313" key="3">
    <source>
        <dbReference type="EMBL" id="CAD9273347.1"/>
    </source>
</evidence>
<name>A0A7S1UNB1_9STRA</name>
<proteinExistence type="predicted"/>
<feature type="compositionally biased region" description="Low complexity" evidence="1">
    <location>
        <begin position="144"/>
        <end position="164"/>
    </location>
</feature>
<dbReference type="InterPro" id="IPR011598">
    <property type="entry name" value="bHLH_dom"/>
</dbReference>
<dbReference type="SMART" id="SM00353">
    <property type="entry name" value="HLH"/>
    <property type="match status" value="1"/>
</dbReference>
<evidence type="ECO:0000259" key="2">
    <source>
        <dbReference type="PROSITE" id="PS50888"/>
    </source>
</evidence>
<dbReference type="AlphaFoldDB" id="A0A7S1UNB1"/>
<dbReference type="CDD" id="cd00083">
    <property type="entry name" value="bHLH_SF"/>
    <property type="match status" value="1"/>
</dbReference>
<feature type="compositionally biased region" description="Basic and acidic residues" evidence="1">
    <location>
        <begin position="221"/>
        <end position="239"/>
    </location>
</feature>
<dbReference type="PROSITE" id="PS50888">
    <property type="entry name" value="BHLH"/>
    <property type="match status" value="1"/>
</dbReference>
<feature type="compositionally biased region" description="Polar residues" evidence="1">
    <location>
        <begin position="1"/>
        <end position="17"/>
    </location>
</feature>
<sequence length="545" mass="57124">MNRQSSLQRPMSGNQPAKPQAMAGGNMNIVSFGGDGDRKPPPAPPRNKARPMARHSVSSNSNGNGSGNDSENSGIVSLGNNSFGFNFDAEETPPQSDKGGNNSDGSDSPPPPRQGTSVPQPQQQQQSLPPPPPPPPQQPETADDPVATAAHAAAANEAVASLHAIANENKTKGEPSQVPSSMGDDQGASDASQQMSMNIVSGSGSSVMSSEGGRPKKKQKKVLDESKREERNAREKERSFRISKQINELRNLLSSGGVIVPKGTKSSVLTEAANYIRMLQQHQYRSEIDRQQLVQQIQMIGGGALGPQAAQTIRHVAAQNGVWSLGNFGGVPPKSAMQFYPDAAAPAATETTPPPGAPDAPLQTKIDDPEYRFIFNSCSVGMAVASMGGAFIDCNELFCQLSNYTKQEVCSLTIFNLTSRQDLQPAFDLISEMISPPADGNGSVAVAKPCVLRGSMNNRDDIGLSVALIKGDDGIAKCFCVTLIHNPASPYDTAKPVPATADMIMQSQQVAGAVAVGSGKQAAALPKDGNADNKALDSAPTYTAG</sequence>
<dbReference type="GO" id="GO:0046983">
    <property type="term" value="F:protein dimerization activity"/>
    <property type="evidence" value="ECO:0007669"/>
    <property type="project" value="InterPro"/>
</dbReference>
<dbReference type="EMBL" id="HBGK01004296">
    <property type="protein sequence ID" value="CAD9273347.1"/>
    <property type="molecule type" value="Transcribed_RNA"/>
</dbReference>
<gene>
    <name evidence="3" type="ORF">GOCE00092_LOCUS2254</name>
</gene>
<feature type="compositionally biased region" description="Low complexity" evidence="1">
    <location>
        <begin position="96"/>
        <end position="107"/>
    </location>
</feature>
<dbReference type="PANTHER" id="PTHR48125">
    <property type="entry name" value="LP07818P1"/>
    <property type="match status" value="1"/>
</dbReference>
<dbReference type="PANTHER" id="PTHR48125:SF12">
    <property type="entry name" value="AT HOOK TRANSCRIPTION FACTOR FAMILY-RELATED"/>
    <property type="match status" value="1"/>
</dbReference>
<feature type="compositionally biased region" description="Low complexity" evidence="1">
    <location>
        <begin position="54"/>
        <end position="74"/>
    </location>
</feature>
<accession>A0A7S1UNB1</accession>
<feature type="compositionally biased region" description="Pro residues" evidence="1">
    <location>
        <begin position="128"/>
        <end position="138"/>
    </location>
</feature>
<feature type="region of interest" description="Disordered" evidence="1">
    <location>
        <begin position="1"/>
        <end position="239"/>
    </location>
</feature>
<dbReference type="InterPro" id="IPR036638">
    <property type="entry name" value="HLH_DNA-bd_sf"/>
</dbReference>
<dbReference type="InterPro" id="IPR035965">
    <property type="entry name" value="PAS-like_dom_sf"/>
</dbReference>